<feature type="chain" id="PRO_5015594377" description="Porin domain-containing protein" evidence="4">
    <location>
        <begin position="20"/>
        <end position="306"/>
    </location>
</feature>
<dbReference type="InterPro" id="IPR023614">
    <property type="entry name" value="Porin_dom_sf"/>
</dbReference>
<dbReference type="OrthoDB" id="6213950at2"/>
<comment type="subcellular location">
    <subcellularLocation>
        <location evidence="1">Cell outer membrane</location>
        <topology evidence="1">Multi-pass membrane protein</topology>
    </subcellularLocation>
</comment>
<comment type="caution">
    <text evidence="6">The sequence shown here is derived from an EMBL/GenBank/DDBJ whole genome shotgun (WGS) entry which is preliminary data.</text>
</comment>
<dbReference type="PANTHER" id="PTHR34501">
    <property type="entry name" value="PROTEIN YDDL-RELATED"/>
    <property type="match status" value="1"/>
</dbReference>
<evidence type="ECO:0000256" key="2">
    <source>
        <dbReference type="ARBA" id="ARBA00022729"/>
    </source>
</evidence>
<feature type="domain" description="Porin" evidence="5">
    <location>
        <begin position="7"/>
        <end position="294"/>
    </location>
</feature>
<evidence type="ECO:0000313" key="6">
    <source>
        <dbReference type="EMBL" id="PWI34802.1"/>
    </source>
</evidence>
<evidence type="ECO:0000259" key="5">
    <source>
        <dbReference type="Pfam" id="PF13609"/>
    </source>
</evidence>
<proteinExistence type="predicted"/>
<keyword evidence="3" id="KW-0472">Membrane</keyword>
<dbReference type="EMBL" id="QFWT01000001">
    <property type="protein sequence ID" value="PWI34802.1"/>
    <property type="molecule type" value="Genomic_DNA"/>
</dbReference>
<evidence type="ECO:0000256" key="4">
    <source>
        <dbReference type="SAM" id="SignalP"/>
    </source>
</evidence>
<dbReference type="Proteomes" id="UP000245362">
    <property type="component" value="Unassembled WGS sequence"/>
</dbReference>
<organism evidence="6 7">
    <name type="scientific">Vibrio albus</name>
    <dbReference type="NCBI Taxonomy" id="2200953"/>
    <lineage>
        <taxon>Bacteria</taxon>
        <taxon>Pseudomonadati</taxon>
        <taxon>Pseudomonadota</taxon>
        <taxon>Gammaproteobacteria</taxon>
        <taxon>Vibrionales</taxon>
        <taxon>Vibrionaceae</taxon>
        <taxon>Vibrio</taxon>
    </lineage>
</organism>
<dbReference type="GO" id="GO:0009279">
    <property type="term" value="C:cell outer membrane"/>
    <property type="evidence" value="ECO:0007669"/>
    <property type="project" value="UniProtKB-SubCell"/>
</dbReference>
<dbReference type="RefSeq" id="WP_109317957.1">
    <property type="nucleotide sequence ID" value="NZ_QFWT01000001.1"/>
</dbReference>
<keyword evidence="2 4" id="KW-0732">Signal</keyword>
<dbReference type="SUPFAM" id="SSF56935">
    <property type="entry name" value="Porins"/>
    <property type="match status" value="1"/>
</dbReference>
<dbReference type="PANTHER" id="PTHR34501:SF2">
    <property type="entry name" value="OUTER MEMBRANE PORIN F-RELATED"/>
    <property type="match status" value="1"/>
</dbReference>
<dbReference type="GO" id="GO:0015288">
    <property type="term" value="F:porin activity"/>
    <property type="evidence" value="ECO:0007669"/>
    <property type="project" value="InterPro"/>
</dbReference>
<sequence length="306" mass="33460">MKKTLVALAVVAAVGSAQAAEMYSMDGVTIDVNGEVGVKYIKVQDEADKSQLDLDEAKFGFEIEYEMTEDLAMGAYMDIEANNADDNVTRGDVYGSVTIAQQHVVTFGSQTTIFDEAGIGNDYEFGFTSYFEDLESKGDQVLKYKYNGNEVFSAGVAYAEYRNTTGYTDSDYELDGKISANVEDASFTLYLAHGEKSDVENDAYVLEARYRLGDLRVAGSYGSTDGETDDADMYGVTATFDDGGRFNYGVGWAITDYDDGSKDTVNDTYANVTYIFTDEVKVYAEVGFTDEDDTDTGYVVGMSATF</sequence>
<gene>
    <name evidence="6" type="ORF">DI392_00520</name>
</gene>
<accession>A0A2U3BDI4</accession>
<evidence type="ECO:0000256" key="1">
    <source>
        <dbReference type="ARBA" id="ARBA00004571"/>
    </source>
</evidence>
<protein>
    <recommendedName>
        <fullName evidence="5">Porin domain-containing protein</fullName>
    </recommendedName>
</protein>
<dbReference type="AlphaFoldDB" id="A0A2U3BDI4"/>
<keyword evidence="7" id="KW-1185">Reference proteome</keyword>
<name>A0A2U3BDI4_9VIBR</name>
<evidence type="ECO:0000256" key="3">
    <source>
        <dbReference type="ARBA" id="ARBA00023136"/>
    </source>
</evidence>
<reference evidence="6 7" key="1">
    <citation type="submission" date="2018-05" db="EMBL/GenBank/DDBJ databases">
        <title>Vibrio limimaris sp. nov., isolated from marine sediment.</title>
        <authorList>
            <person name="Li C.-M."/>
        </authorList>
    </citation>
    <scope>NUCLEOTIDE SEQUENCE [LARGE SCALE GENOMIC DNA]</scope>
    <source>
        <strain evidence="6 7">E4404</strain>
    </source>
</reference>
<dbReference type="Gene3D" id="2.40.160.10">
    <property type="entry name" value="Porin"/>
    <property type="match status" value="1"/>
</dbReference>
<dbReference type="InterPro" id="IPR050298">
    <property type="entry name" value="Gram-neg_bact_OMP"/>
</dbReference>
<evidence type="ECO:0000313" key="7">
    <source>
        <dbReference type="Proteomes" id="UP000245362"/>
    </source>
</evidence>
<feature type="signal peptide" evidence="4">
    <location>
        <begin position="1"/>
        <end position="19"/>
    </location>
</feature>
<dbReference type="InterPro" id="IPR033900">
    <property type="entry name" value="Gram_neg_porin_domain"/>
</dbReference>
<dbReference type="Pfam" id="PF13609">
    <property type="entry name" value="Porin_4"/>
    <property type="match status" value="1"/>
</dbReference>